<dbReference type="GO" id="GO:0006402">
    <property type="term" value="P:mRNA catabolic process"/>
    <property type="evidence" value="ECO:0007669"/>
    <property type="project" value="TreeGrafter"/>
</dbReference>
<dbReference type="SUPFAM" id="SSF50249">
    <property type="entry name" value="Nucleic acid-binding proteins"/>
    <property type="match status" value="1"/>
</dbReference>
<reference evidence="2" key="1">
    <citation type="submission" date="2021-01" db="EMBL/GenBank/DDBJ databases">
        <authorList>
            <person name="Corre E."/>
            <person name="Pelletier E."/>
            <person name="Niang G."/>
            <person name="Scheremetjew M."/>
            <person name="Finn R."/>
            <person name="Kale V."/>
            <person name="Holt S."/>
            <person name="Cochrane G."/>
            <person name="Meng A."/>
            <person name="Brown T."/>
            <person name="Cohen L."/>
        </authorList>
    </citation>
    <scope>NUCLEOTIDE SEQUENCE</scope>
    <source>
        <strain evidence="2">SoJaBio B1-5/56/2</strain>
    </source>
</reference>
<dbReference type="Pfam" id="PF00773">
    <property type="entry name" value="RNB"/>
    <property type="match status" value="1"/>
</dbReference>
<gene>
    <name evidence="2" type="ORF">NAES01612_LOCUS19443</name>
</gene>
<dbReference type="EMBL" id="HBKR01029709">
    <property type="protein sequence ID" value="CAE2324620.1"/>
    <property type="molecule type" value="Transcribed_RNA"/>
</dbReference>
<dbReference type="GO" id="GO:0000932">
    <property type="term" value="C:P-body"/>
    <property type="evidence" value="ECO:0007669"/>
    <property type="project" value="TreeGrafter"/>
</dbReference>
<dbReference type="PANTHER" id="PTHR23355">
    <property type="entry name" value="RIBONUCLEASE"/>
    <property type="match status" value="1"/>
</dbReference>
<dbReference type="PROSITE" id="PS01175">
    <property type="entry name" value="RIBONUCLEASE_II"/>
    <property type="match status" value="1"/>
</dbReference>
<dbReference type="InterPro" id="IPR001900">
    <property type="entry name" value="RNase_II/R"/>
</dbReference>
<dbReference type="AlphaFoldDB" id="A0A7S4P614"/>
<dbReference type="GO" id="GO:0000175">
    <property type="term" value="F:3'-5'-RNA exonuclease activity"/>
    <property type="evidence" value="ECO:0007669"/>
    <property type="project" value="TreeGrafter"/>
</dbReference>
<accession>A0A7S4P614</accession>
<dbReference type="PANTHER" id="PTHR23355:SF9">
    <property type="entry name" value="DIS3-LIKE EXONUCLEASE 2"/>
    <property type="match status" value="1"/>
</dbReference>
<evidence type="ECO:0000313" key="2">
    <source>
        <dbReference type="EMBL" id="CAE2324620.1"/>
    </source>
</evidence>
<dbReference type="InterPro" id="IPR022966">
    <property type="entry name" value="RNase_II/R_CS"/>
</dbReference>
<dbReference type="GO" id="GO:0003723">
    <property type="term" value="F:RNA binding"/>
    <property type="evidence" value="ECO:0007669"/>
    <property type="project" value="InterPro"/>
</dbReference>
<dbReference type="SMART" id="SM00955">
    <property type="entry name" value="RNB"/>
    <property type="match status" value="1"/>
</dbReference>
<dbReference type="InterPro" id="IPR050180">
    <property type="entry name" value="RNR_Ribonuclease"/>
</dbReference>
<name>A0A7S4P614_9EUKA</name>
<sequence>MKCWDADKRFPTAVLLRNLGPLTSEASVMTAVLSEYDIDQFDSDFKNDVMDHVSNLSDKYRDNNNKTVAEEWKMEDKKKKEGEEEAKAEKVVAADIVVEEEEKNMRKDLREKMIFTIDPATAKDLDDALSIEELPDGTYEVGVHIADVSYYVQKSSPMDVEAQERATTVYLTTRNIPMLPRQLCENLCSLVPAVDRLTFSVIFHLNEKGELIGEPWFGRTIIRSCVKLAYGTAQMFIEGRNDEEVPPIMAPHKQEDVKKCVLNLHKIAQNLRKQRLIDGTLVLNNLKIYFEIDPDTENPLSVGCCALKSANYLVEEFMLLANKYVGRKLVKSYPSGSLLRSHENPQLRKFKQFEKWSKKVGIEVMGRDVNGLQATLDRYDDDFIAICCLRSNLTKPMVLAKYVSTESSKDPKTDYHHYGLGFDIYTHFTSPIRRYADLIVHRLLQAALEAEKQEGKGGGHCPYEVEEIKKICDNCNSRKWNADKAQENSDRIFLCKYLRKQPGGVLVCDAIVSEIFNGGAEIIIPTLALEGKVYFDIFTKTSKPKDGVSIELGYKGKQFEMRSLDVVEVEVGVAKGGNPLFPEIKCKLIVESVVGEKAGRGRGSVKERKELGKEMKEACFKKKEVTQTVSSERDPSLRM</sequence>
<feature type="domain" description="RNB" evidence="1">
    <location>
        <begin position="106"/>
        <end position="450"/>
    </location>
</feature>
<proteinExistence type="predicted"/>
<organism evidence="2">
    <name type="scientific">Paramoeba aestuarina</name>
    <dbReference type="NCBI Taxonomy" id="180227"/>
    <lineage>
        <taxon>Eukaryota</taxon>
        <taxon>Amoebozoa</taxon>
        <taxon>Discosea</taxon>
        <taxon>Flabellinia</taxon>
        <taxon>Dactylopodida</taxon>
        <taxon>Paramoebidae</taxon>
        <taxon>Paramoeba</taxon>
    </lineage>
</organism>
<evidence type="ECO:0000259" key="1">
    <source>
        <dbReference type="SMART" id="SM00955"/>
    </source>
</evidence>
<dbReference type="InterPro" id="IPR012340">
    <property type="entry name" value="NA-bd_OB-fold"/>
</dbReference>
<protein>
    <recommendedName>
        <fullName evidence="1">RNB domain-containing protein</fullName>
    </recommendedName>
</protein>